<keyword evidence="8" id="KW-1133">Transmembrane helix</keyword>
<dbReference type="PANTHER" id="PTHR43711:SF1">
    <property type="entry name" value="HISTIDINE KINASE 1"/>
    <property type="match status" value="1"/>
</dbReference>
<organism evidence="10 11">
    <name type="scientific">Flagellimonas halotolerans</name>
    <dbReference type="NCBI Taxonomy" id="3112164"/>
    <lineage>
        <taxon>Bacteria</taxon>
        <taxon>Pseudomonadati</taxon>
        <taxon>Bacteroidota</taxon>
        <taxon>Flavobacteriia</taxon>
        <taxon>Flavobacteriales</taxon>
        <taxon>Flavobacteriaceae</taxon>
        <taxon>Flagellimonas</taxon>
    </lineage>
</organism>
<dbReference type="SUPFAM" id="SSF55874">
    <property type="entry name" value="ATPase domain of HSP90 chaperone/DNA topoisomerase II/histidine kinase"/>
    <property type="match status" value="1"/>
</dbReference>
<dbReference type="RefSeq" id="WP_326280373.1">
    <property type="nucleotide sequence ID" value="NZ_JAYKYV010000027.1"/>
</dbReference>
<dbReference type="InterPro" id="IPR036097">
    <property type="entry name" value="HisK_dim/P_sf"/>
</dbReference>
<feature type="transmembrane region" description="Helical" evidence="8">
    <location>
        <begin position="194"/>
        <end position="220"/>
    </location>
</feature>
<gene>
    <name evidence="10" type="ORF">VOP03_16485</name>
</gene>
<dbReference type="InterPro" id="IPR003661">
    <property type="entry name" value="HisK_dim/P_dom"/>
</dbReference>
<dbReference type="PRINTS" id="PR00344">
    <property type="entry name" value="BCTRLSENSOR"/>
</dbReference>
<evidence type="ECO:0000256" key="2">
    <source>
        <dbReference type="ARBA" id="ARBA00012438"/>
    </source>
</evidence>
<dbReference type="InterPro" id="IPR036890">
    <property type="entry name" value="HATPase_C_sf"/>
</dbReference>
<keyword evidence="6" id="KW-0902">Two-component regulatory system</keyword>
<keyword evidence="5 10" id="KW-0418">Kinase</keyword>
<evidence type="ECO:0000256" key="8">
    <source>
        <dbReference type="SAM" id="Phobius"/>
    </source>
</evidence>
<feature type="transmembrane region" description="Helical" evidence="8">
    <location>
        <begin position="168"/>
        <end position="188"/>
    </location>
</feature>
<sequence>MDILDFKYLENIIFTSVFSVFGIYHLLSFFVLKYKVLLYYFILIFGLTLHWSLYFFLDGSFGGTASIIADKASLTTAMISTLGLLLFTKNYLSIEQGAFPKLYRAYTVLIGIVGSLPVLHITNNLTTGIEWLNDFFVLFAAIMSLASMFLNIFSGFRLFHAHKLNRYYLYSYTPLLLAAILYIGAWFFKRYFDFYTYPIILMTSILVTVQLILFSLIIGFKYKAIESEHLNLQLNANQMLKNEVDKQTKNLQLAKKALEDQNEELEKVNQLKNKLFSLLTHDVRAPLNNFIAIIELIQSNLTDRELQPILENLKNEISDKVSMVNGLLQWSHKQLDGMELDKSLCELKSIFSAIRHEFARMARDKDIDIELQVLHPTLLMDVNMLKVVLRNLVSNAIKFTRNGQKVILWSQSNATCVEIGVRDFGIGMQNDWFERLGHDDRPETRTGTQGEKGTGFGLVIAKDFVEMNGGILICESEIGKGTNFILRFKDTAIGNVQDRKVPGPDTGKGE</sequence>
<dbReference type="SMART" id="SM00388">
    <property type="entry name" value="HisKA"/>
    <property type="match status" value="1"/>
</dbReference>
<keyword evidence="8" id="KW-0812">Transmembrane</keyword>
<feature type="domain" description="Histidine kinase" evidence="9">
    <location>
        <begin position="278"/>
        <end position="492"/>
    </location>
</feature>
<dbReference type="EMBL" id="JAYMGW010000027">
    <property type="protein sequence ID" value="MEC4266951.1"/>
    <property type="molecule type" value="Genomic_DNA"/>
</dbReference>
<dbReference type="CDD" id="cd00082">
    <property type="entry name" value="HisKA"/>
    <property type="match status" value="1"/>
</dbReference>
<dbReference type="InterPro" id="IPR003594">
    <property type="entry name" value="HATPase_dom"/>
</dbReference>
<evidence type="ECO:0000256" key="5">
    <source>
        <dbReference type="ARBA" id="ARBA00022777"/>
    </source>
</evidence>
<dbReference type="SMART" id="SM00387">
    <property type="entry name" value="HATPase_c"/>
    <property type="match status" value="1"/>
</dbReference>
<dbReference type="PROSITE" id="PS50109">
    <property type="entry name" value="HIS_KIN"/>
    <property type="match status" value="1"/>
</dbReference>
<comment type="caution">
    <text evidence="10">The sequence shown here is derived from an EMBL/GenBank/DDBJ whole genome shotgun (WGS) entry which is preliminary data.</text>
</comment>
<feature type="transmembrane region" description="Helical" evidence="8">
    <location>
        <begin position="37"/>
        <end position="57"/>
    </location>
</feature>
<keyword evidence="7" id="KW-0175">Coiled coil</keyword>
<comment type="catalytic activity">
    <reaction evidence="1">
        <text>ATP + protein L-histidine = ADP + protein N-phospho-L-histidine.</text>
        <dbReference type="EC" id="2.7.13.3"/>
    </reaction>
</comment>
<dbReference type="SUPFAM" id="SSF47384">
    <property type="entry name" value="Homodimeric domain of signal transducing histidine kinase"/>
    <property type="match status" value="1"/>
</dbReference>
<dbReference type="GO" id="GO:0016301">
    <property type="term" value="F:kinase activity"/>
    <property type="evidence" value="ECO:0007669"/>
    <property type="project" value="UniProtKB-KW"/>
</dbReference>
<evidence type="ECO:0000256" key="3">
    <source>
        <dbReference type="ARBA" id="ARBA00022553"/>
    </source>
</evidence>
<evidence type="ECO:0000256" key="6">
    <source>
        <dbReference type="ARBA" id="ARBA00023012"/>
    </source>
</evidence>
<reference evidence="10 11" key="1">
    <citation type="submission" date="2024-01" db="EMBL/GenBank/DDBJ databases">
        <title>The strains designed SYSU M86414 and SYSU M84420 isolated from the marine sediment in San Sha City (Hainan Province, China).</title>
        <authorList>
            <person name="Guo D."/>
        </authorList>
    </citation>
    <scope>NUCLEOTIDE SEQUENCE [LARGE SCALE GENOMIC DNA]</scope>
    <source>
        <strain evidence="10 11">SYSU M84420</strain>
    </source>
</reference>
<evidence type="ECO:0000256" key="1">
    <source>
        <dbReference type="ARBA" id="ARBA00000085"/>
    </source>
</evidence>
<feature type="transmembrane region" description="Helical" evidence="8">
    <location>
        <begin position="12"/>
        <end position="32"/>
    </location>
</feature>
<evidence type="ECO:0000313" key="11">
    <source>
        <dbReference type="Proteomes" id="UP001355298"/>
    </source>
</evidence>
<evidence type="ECO:0000313" key="10">
    <source>
        <dbReference type="EMBL" id="MEC4266951.1"/>
    </source>
</evidence>
<keyword evidence="4" id="KW-0808">Transferase</keyword>
<dbReference type="Gene3D" id="3.30.565.10">
    <property type="entry name" value="Histidine kinase-like ATPase, C-terminal domain"/>
    <property type="match status" value="1"/>
</dbReference>
<dbReference type="InterPro" id="IPR004358">
    <property type="entry name" value="Sig_transdc_His_kin-like_C"/>
</dbReference>
<dbReference type="InterPro" id="IPR050736">
    <property type="entry name" value="Sensor_HK_Regulatory"/>
</dbReference>
<evidence type="ECO:0000256" key="7">
    <source>
        <dbReference type="SAM" id="Coils"/>
    </source>
</evidence>
<name>A0ABU6IUZ5_9FLAO</name>
<dbReference type="InterPro" id="IPR011623">
    <property type="entry name" value="7TMR_DISM_rcpt_extracell_dom1"/>
</dbReference>
<evidence type="ECO:0000256" key="4">
    <source>
        <dbReference type="ARBA" id="ARBA00022679"/>
    </source>
</evidence>
<feature type="transmembrane region" description="Helical" evidence="8">
    <location>
        <begin position="72"/>
        <end position="92"/>
    </location>
</feature>
<feature type="coiled-coil region" evidence="7">
    <location>
        <begin position="237"/>
        <end position="278"/>
    </location>
</feature>
<feature type="transmembrane region" description="Helical" evidence="8">
    <location>
        <begin position="135"/>
        <end position="156"/>
    </location>
</feature>
<evidence type="ECO:0000259" key="9">
    <source>
        <dbReference type="PROSITE" id="PS50109"/>
    </source>
</evidence>
<dbReference type="PANTHER" id="PTHR43711">
    <property type="entry name" value="TWO-COMPONENT HISTIDINE KINASE"/>
    <property type="match status" value="1"/>
</dbReference>
<dbReference type="InterPro" id="IPR005467">
    <property type="entry name" value="His_kinase_dom"/>
</dbReference>
<keyword evidence="3" id="KW-0597">Phosphoprotein</keyword>
<keyword evidence="11" id="KW-1185">Reference proteome</keyword>
<proteinExistence type="predicted"/>
<accession>A0ABU6IUZ5</accession>
<protein>
    <recommendedName>
        <fullName evidence="2">histidine kinase</fullName>
        <ecNumber evidence="2">2.7.13.3</ecNumber>
    </recommendedName>
</protein>
<feature type="transmembrane region" description="Helical" evidence="8">
    <location>
        <begin position="104"/>
        <end position="123"/>
    </location>
</feature>
<dbReference type="Proteomes" id="UP001355298">
    <property type="component" value="Unassembled WGS sequence"/>
</dbReference>
<dbReference type="Pfam" id="PF02518">
    <property type="entry name" value="HATPase_c"/>
    <property type="match status" value="1"/>
</dbReference>
<keyword evidence="8" id="KW-0472">Membrane</keyword>
<dbReference type="EC" id="2.7.13.3" evidence="2"/>
<dbReference type="Pfam" id="PF07695">
    <property type="entry name" value="7TMR-DISM_7TM"/>
    <property type="match status" value="1"/>
</dbReference>
<dbReference type="Gene3D" id="1.10.287.130">
    <property type="match status" value="1"/>
</dbReference>